<accession>A0AAE1DEY6</accession>
<protein>
    <submittedName>
        <fullName evidence="1">Uncharacterized protein</fullName>
    </submittedName>
</protein>
<reference evidence="1" key="1">
    <citation type="journal article" date="2023" name="G3 (Bethesda)">
        <title>A reference genome for the long-term kleptoplast-retaining sea slug Elysia crispata morphotype clarki.</title>
        <authorList>
            <person name="Eastman K.E."/>
            <person name="Pendleton A.L."/>
            <person name="Shaikh M.A."/>
            <person name="Suttiyut T."/>
            <person name="Ogas R."/>
            <person name="Tomko P."/>
            <person name="Gavelis G."/>
            <person name="Widhalm J.R."/>
            <person name="Wisecaver J.H."/>
        </authorList>
    </citation>
    <scope>NUCLEOTIDE SEQUENCE</scope>
    <source>
        <strain evidence="1">ECLA1</strain>
    </source>
</reference>
<proteinExistence type="predicted"/>
<gene>
    <name evidence="1" type="ORF">RRG08_059832</name>
</gene>
<sequence>MADAGLPFATEVIIDQVLGTACLTAGLALSGPVTLEIITGEIARIECVPLGPEVINRSPPSLPHSIYSDSSDCWRQ</sequence>
<dbReference type="Proteomes" id="UP001283361">
    <property type="component" value="Unassembled WGS sequence"/>
</dbReference>
<keyword evidence="2" id="KW-1185">Reference proteome</keyword>
<evidence type="ECO:0000313" key="2">
    <source>
        <dbReference type="Proteomes" id="UP001283361"/>
    </source>
</evidence>
<comment type="caution">
    <text evidence="1">The sequence shown here is derived from an EMBL/GenBank/DDBJ whole genome shotgun (WGS) entry which is preliminary data.</text>
</comment>
<name>A0AAE1DEY6_9GAST</name>
<evidence type="ECO:0000313" key="1">
    <source>
        <dbReference type="EMBL" id="KAK3766963.1"/>
    </source>
</evidence>
<dbReference type="EMBL" id="JAWDGP010004189">
    <property type="protein sequence ID" value="KAK3766963.1"/>
    <property type="molecule type" value="Genomic_DNA"/>
</dbReference>
<dbReference type="AlphaFoldDB" id="A0AAE1DEY6"/>
<organism evidence="1 2">
    <name type="scientific">Elysia crispata</name>
    <name type="common">lettuce slug</name>
    <dbReference type="NCBI Taxonomy" id="231223"/>
    <lineage>
        <taxon>Eukaryota</taxon>
        <taxon>Metazoa</taxon>
        <taxon>Spiralia</taxon>
        <taxon>Lophotrochozoa</taxon>
        <taxon>Mollusca</taxon>
        <taxon>Gastropoda</taxon>
        <taxon>Heterobranchia</taxon>
        <taxon>Euthyneura</taxon>
        <taxon>Panpulmonata</taxon>
        <taxon>Sacoglossa</taxon>
        <taxon>Placobranchoidea</taxon>
        <taxon>Plakobranchidae</taxon>
        <taxon>Elysia</taxon>
    </lineage>
</organism>